<organism evidence="1">
    <name type="scientific">Vibrio cholerae</name>
    <dbReference type="NCBI Taxonomy" id="666"/>
    <lineage>
        <taxon>Bacteria</taxon>
        <taxon>Pseudomonadati</taxon>
        <taxon>Pseudomonadota</taxon>
        <taxon>Gammaproteobacteria</taxon>
        <taxon>Vibrionales</taxon>
        <taxon>Vibrionaceae</taxon>
        <taxon>Vibrio</taxon>
    </lineage>
</organism>
<evidence type="ECO:0000313" key="1">
    <source>
        <dbReference type="EMBL" id="AWK60083.1"/>
    </source>
</evidence>
<name>A0A2U8JDY8_VIBCL</name>
<protein>
    <submittedName>
        <fullName evidence="1">Uncharacterized protein</fullName>
    </submittedName>
</protein>
<accession>A0A2U8JDY8</accession>
<dbReference type="EMBL" id="MF374352">
    <property type="protein sequence ID" value="AWK60083.1"/>
    <property type="molecule type" value="Genomic_DNA"/>
</dbReference>
<sequence length="387" mass="43342">MNISTFNSFDGIVLNSMSNIDEKNKSYPHDLEMNVIFGGESPNELHEVLASARGAILKTNSNSKNKEQEISDSLLDAIDKSASELESFKAWTDGGNAVIGPIVDILYDSLIQDDTNNNKMEDLMQLLVFDFLLHKEEWGLDSIINSDEHKYLGDITENFGSGLHAVYAGHENNSPSNIVDWFLNTFIVKLKNSGKIPEDSVTSKVIKLFDDVNNRNKLEQLARDYTAELERIDSSNITLSNSLTKSENTTHLAPTLKFFLLAQAAKEGTVSANNWNSFINGDIEKIKSFLGLTGSDSLLADWLVDQNRNTGWSYDASGQLDFNRGHEGGIPISSLLGFFNDFPSRVLSDEELKEVNRIGDNVKMIMQTLKYWFQILRDERVAIARNI</sequence>
<dbReference type="AlphaFoldDB" id="A0A2U8JDY8"/>
<reference evidence="1" key="1">
    <citation type="submission" date="2017-06" db="EMBL/GenBank/DDBJ databases">
        <title>T3SS gene cluster in Vibrio cholerae O1.</title>
        <authorList>
            <person name="Monakhova E.V."/>
            <person name="Omel'chuk E.P."/>
            <person name="Pisanov R.V."/>
            <person name="Ezhova M.I."/>
        </authorList>
    </citation>
    <scope>NUCLEOTIDE SEQUENCE</scope>
    <source>
        <strain evidence="1">R-13169</strain>
    </source>
</reference>
<proteinExistence type="predicted"/>
<dbReference type="RefSeq" id="WP_002044191.1">
    <property type="nucleotide sequence ID" value="NZ_JAUPCZ010000023.1"/>
</dbReference>